<dbReference type="AlphaFoldDB" id="A0AA42AZ84"/>
<organism evidence="3 4">
    <name type="scientific">Papaver nudicaule</name>
    <name type="common">Iceland poppy</name>
    <dbReference type="NCBI Taxonomy" id="74823"/>
    <lineage>
        <taxon>Eukaryota</taxon>
        <taxon>Viridiplantae</taxon>
        <taxon>Streptophyta</taxon>
        <taxon>Embryophyta</taxon>
        <taxon>Tracheophyta</taxon>
        <taxon>Spermatophyta</taxon>
        <taxon>Magnoliopsida</taxon>
        <taxon>Ranunculales</taxon>
        <taxon>Papaveraceae</taxon>
        <taxon>Papaveroideae</taxon>
        <taxon>Papaver</taxon>
    </lineage>
</organism>
<dbReference type="PANTHER" id="PTHR34778">
    <property type="entry name" value="OS02G0580700 PROTEIN"/>
    <property type="match status" value="1"/>
</dbReference>
<dbReference type="PANTHER" id="PTHR34778:SF2">
    <property type="entry name" value="OS02G0580700 PROTEIN"/>
    <property type="match status" value="1"/>
</dbReference>
<name>A0AA42AZ84_PAPNU</name>
<dbReference type="EMBL" id="JAJJMA010268204">
    <property type="protein sequence ID" value="MCL7045300.1"/>
    <property type="molecule type" value="Genomic_DNA"/>
</dbReference>
<proteinExistence type="predicted"/>
<sequence>MEEVEKMEALKKAYADIILNTAKEAATRIMIAERKAIGFQQQVFSVKDEALNMLLRLKQLSDSKVAEIETESVNQRRRIEELEAQLNEAKAIERDLRVELKGAQVELEEVKNKSVQPLDASELLASPGTSIACMNLENTDDSCCSVREDFTEPTAQVTRDSVELFDDNTDLASLIMRSKKPELYKNGCTQRIRAFDRKLKKGNMSDPGLADPQFTEYEQTVKEDGAVAGNYSVTPPKDETMGFNEKNLTKSNGLRRSCRKRKSKYSVIEVFSKKHKKSREASSNISRCSNPNGMVELSERLPKVIGEREKRKSKSHLFAVSSLNSTNIMSSSECEDGTENKPCEVMVAVKDSKLTDASLVSCSVGEDSSRVSDCEQPMEVRVSLMDSNSKDAKKNEMTKSVDDKLLKYTFTRKRKKESLTSPDKGGSSVEMKNTTKRRSGEKQNSDPEPQKPLNDSSRDSRRLAQVARQLISLSEKRW</sequence>
<evidence type="ECO:0000256" key="2">
    <source>
        <dbReference type="SAM" id="MobiDB-lite"/>
    </source>
</evidence>
<feature type="coiled-coil region" evidence="1">
    <location>
        <begin position="65"/>
        <end position="113"/>
    </location>
</feature>
<evidence type="ECO:0000313" key="3">
    <source>
        <dbReference type="EMBL" id="MCL7045300.1"/>
    </source>
</evidence>
<keyword evidence="1" id="KW-0175">Coiled coil</keyword>
<reference evidence="3" key="1">
    <citation type="submission" date="2022-03" db="EMBL/GenBank/DDBJ databases">
        <title>A functionally conserved STORR gene fusion in Papaver species that diverged 16.8 million years ago.</title>
        <authorList>
            <person name="Catania T."/>
        </authorList>
    </citation>
    <scope>NUCLEOTIDE SEQUENCE</scope>
    <source>
        <strain evidence="3">S-191538</strain>
    </source>
</reference>
<evidence type="ECO:0000256" key="1">
    <source>
        <dbReference type="SAM" id="Coils"/>
    </source>
</evidence>
<accession>A0AA42AZ84</accession>
<protein>
    <submittedName>
        <fullName evidence="3">Uncharacterized protein</fullName>
    </submittedName>
</protein>
<keyword evidence="4" id="KW-1185">Reference proteome</keyword>
<comment type="caution">
    <text evidence="3">The sequence shown here is derived from an EMBL/GenBank/DDBJ whole genome shotgun (WGS) entry which is preliminary data.</text>
</comment>
<feature type="region of interest" description="Disordered" evidence="2">
    <location>
        <begin position="384"/>
        <end position="478"/>
    </location>
</feature>
<feature type="compositionally biased region" description="Basic and acidic residues" evidence="2">
    <location>
        <begin position="438"/>
        <end position="449"/>
    </location>
</feature>
<gene>
    <name evidence="3" type="ORF">MKW94_026979</name>
</gene>
<evidence type="ECO:0000313" key="4">
    <source>
        <dbReference type="Proteomes" id="UP001177140"/>
    </source>
</evidence>
<feature type="compositionally biased region" description="Basic and acidic residues" evidence="2">
    <location>
        <begin position="388"/>
        <end position="406"/>
    </location>
</feature>
<dbReference type="Proteomes" id="UP001177140">
    <property type="component" value="Unassembled WGS sequence"/>
</dbReference>